<evidence type="ECO:0000256" key="1">
    <source>
        <dbReference type="SAM" id="MobiDB-lite"/>
    </source>
</evidence>
<feature type="compositionally biased region" description="Pro residues" evidence="1">
    <location>
        <begin position="20"/>
        <end position="34"/>
    </location>
</feature>
<reference evidence="2" key="1">
    <citation type="submission" date="2023-11" db="EMBL/GenBank/DDBJ databases">
        <title>Genome assemblies of two species of porcelain crab, Petrolisthes cinctipes and Petrolisthes manimaculis (Anomura: Porcellanidae).</title>
        <authorList>
            <person name="Angst P."/>
        </authorList>
    </citation>
    <scope>NUCLEOTIDE SEQUENCE</scope>
    <source>
        <strain evidence="2">PB745_02</strain>
        <tissue evidence="2">Gill</tissue>
    </source>
</reference>
<keyword evidence="3" id="KW-1185">Reference proteome</keyword>
<evidence type="ECO:0000313" key="3">
    <source>
        <dbReference type="Proteomes" id="UP001292094"/>
    </source>
</evidence>
<name>A0AAE1PYN7_9EUCA</name>
<feature type="compositionally biased region" description="Low complexity" evidence="1">
    <location>
        <begin position="1"/>
        <end position="19"/>
    </location>
</feature>
<dbReference type="Proteomes" id="UP001292094">
    <property type="component" value="Unassembled WGS sequence"/>
</dbReference>
<gene>
    <name evidence="2" type="ORF">Pmani_012056</name>
</gene>
<feature type="region of interest" description="Disordered" evidence="1">
    <location>
        <begin position="67"/>
        <end position="87"/>
    </location>
</feature>
<accession>A0AAE1PYN7</accession>
<evidence type="ECO:0000313" key="2">
    <source>
        <dbReference type="EMBL" id="KAK4316798.1"/>
    </source>
</evidence>
<proteinExistence type="predicted"/>
<comment type="caution">
    <text evidence="2">The sequence shown here is derived from an EMBL/GenBank/DDBJ whole genome shotgun (WGS) entry which is preliminary data.</text>
</comment>
<protein>
    <submittedName>
        <fullName evidence="2">Uncharacterized protein</fullName>
    </submittedName>
</protein>
<organism evidence="2 3">
    <name type="scientific">Petrolisthes manimaculis</name>
    <dbReference type="NCBI Taxonomy" id="1843537"/>
    <lineage>
        <taxon>Eukaryota</taxon>
        <taxon>Metazoa</taxon>
        <taxon>Ecdysozoa</taxon>
        <taxon>Arthropoda</taxon>
        <taxon>Crustacea</taxon>
        <taxon>Multicrustacea</taxon>
        <taxon>Malacostraca</taxon>
        <taxon>Eumalacostraca</taxon>
        <taxon>Eucarida</taxon>
        <taxon>Decapoda</taxon>
        <taxon>Pleocyemata</taxon>
        <taxon>Anomura</taxon>
        <taxon>Galatheoidea</taxon>
        <taxon>Porcellanidae</taxon>
        <taxon>Petrolisthes</taxon>
    </lineage>
</organism>
<dbReference type="EMBL" id="JAWZYT010000984">
    <property type="protein sequence ID" value="KAK4316798.1"/>
    <property type="molecule type" value="Genomic_DNA"/>
</dbReference>
<feature type="region of interest" description="Disordered" evidence="1">
    <location>
        <begin position="1"/>
        <end position="41"/>
    </location>
</feature>
<dbReference type="AlphaFoldDB" id="A0AAE1PYN7"/>
<sequence length="176" mass="19168">MSVSSVEEQQQQSSSLVPSHPLPSPPPCTLPPLLPSSQRCPPYSHLPGERSWLEGTQVTPIQQHIWSVSSHQRSKGNSGLGGSQVNSMSSSAFDNHFNTPSHTHLSSFTPLPCNMDATCAVLAKKGKLEAKIMDEISLPEEKLEEMPLTEYIVVDIPLQIGMGSPYSSSCFILIDR</sequence>